<evidence type="ECO:0000313" key="5">
    <source>
        <dbReference type="EMBL" id="MDN4013397.1"/>
    </source>
</evidence>
<dbReference type="GO" id="GO:0009307">
    <property type="term" value="P:DNA restriction-modification system"/>
    <property type="evidence" value="ECO:0007669"/>
    <property type="project" value="UniProtKB-KW"/>
</dbReference>
<dbReference type="EMBL" id="JAUHGV010000015">
    <property type="protein sequence ID" value="MDN4013397.1"/>
    <property type="molecule type" value="Genomic_DNA"/>
</dbReference>
<keyword evidence="2" id="KW-0680">Restriction system</keyword>
<evidence type="ECO:0000256" key="2">
    <source>
        <dbReference type="ARBA" id="ARBA00022747"/>
    </source>
</evidence>
<dbReference type="Gene3D" id="3.90.220.20">
    <property type="entry name" value="DNA methylase specificity domains"/>
    <property type="match status" value="2"/>
</dbReference>
<proteinExistence type="inferred from homology"/>
<dbReference type="InterPro" id="IPR000055">
    <property type="entry name" value="Restrct_endonuc_typeI_TRD"/>
</dbReference>
<evidence type="ECO:0000259" key="4">
    <source>
        <dbReference type="Pfam" id="PF01420"/>
    </source>
</evidence>
<accession>A0AAJ1R531</accession>
<gene>
    <name evidence="5" type="ORF">QX233_13050</name>
</gene>
<reference evidence="5" key="1">
    <citation type="submission" date="2023-06" db="EMBL/GenBank/DDBJ databases">
        <title>Two Chryseobacterium gambrini strains from China.</title>
        <authorList>
            <person name="Zeng J."/>
            <person name="Wu Y."/>
        </authorList>
    </citation>
    <scope>NUCLEOTIDE SEQUENCE</scope>
    <source>
        <strain evidence="5">SQ219</strain>
    </source>
</reference>
<keyword evidence="5" id="KW-0540">Nuclease</keyword>
<dbReference type="GO" id="GO:0003677">
    <property type="term" value="F:DNA binding"/>
    <property type="evidence" value="ECO:0007669"/>
    <property type="project" value="UniProtKB-KW"/>
</dbReference>
<dbReference type="PANTHER" id="PTHR30408:SF12">
    <property type="entry name" value="TYPE I RESTRICTION ENZYME MJAVIII SPECIFICITY SUBUNIT"/>
    <property type="match status" value="1"/>
</dbReference>
<comment type="caution">
    <text evidence="5">The sequence shown here is derived from an EMBL/GenBank/DDBJ whole genome shotgun (WGS) entry which is preliminary data.</text>
</comment>
<keyword evidence="5" id="KW-0255">Endonuclease</keyword>
<dbReference type="Proteomes" id="UP001225933">
    <property type="component" value="Unassembled WGS sequence"/>
</dbReference>
<evidence type="ECO:0000313" key="6">
    <source>
        <dbReference type="Proteomes" id="UP001225933"/>
    </source>
</evidence>
<evidence type="ECO:0000256" key="1">
    <source>
        <dbReference type="ARBA" id="ARBA00010923"/>
    </source>
</evidence>
<evidence type="ECO:0000256" key="3">
    <source>
        <dbReference type="ARBA" id="ARBA00023125"/>
    </source>
</evidence>
<keyword evidence="5" id="KW-0378">Hydrolase</keyword>
<dbReference type="AlphaFoldDB" id="A0AAJ1R531"/>
<organism evidence="5 6">
    <name type="scientific">Chryseobacterium gambrini</name>
    <dbReference type="NCBI Taxonomy" id="373672"/>
    <lineage>
        <taxon>Bacteria</taxon>
        <taxon>Pseudomonadati</taxon>
        <taxon>Bacteroidota</taxon>
        <taxon>Flavobacteriia</taxon>
        <taxon>Flavobacteriales</taxon>
        <taxon>Weeksellaceae</taxon>
        <taxon>Chryseobacterium group</taxon>
        <taxon>Chryseobacterium</taxon>
    </lineage>
</organism>
<name>A0AAJ1R531_9FLAO</name>
<protein>
    <submittedName>
        <fullName evidence="5">Restriction endonuclease subunit S</fullName>
    </submittedName>
</protein>
<dbReference type="SUPFAM" id="SSF116734">
    <property type="entry name" value="DNA methylase specificity domain"/>
    <property type="match status" value="2"/>
</dbReference>
<keyword evidence="3" id="KW-0238">DNA-binding</keyword>
<dbReference type="InterPro" id="IPR044946">
    <property type="entry name" value="Restrct_endonuc_typeI_TRD_sf"/>
</dbReference>
<dbReference type="RefSeq" id="WP_214590023.1">
    <property type="nucleotide sequence ID" value="NZ_JAUHGV010000015.1"/>
</dbReference>
<dbReference type="Pfam" id="PF01420">
    <property type="entry name" value="Methylase_S"/>
    <property type="match status" value="1"/>
</dbReference>
<dbReference type="GO" id="GO:0004519">
    <property type="term" value="F:endonuclease activity"/>
    <property type="evidence" value="ECO:0007669"/>
    <property type="project" value="UniProtKB-KW"/>
</dbReference>
<feature type="domain" description="Type I restriction modification DNA specificity" evidence="4">
    <location>
        <begin position="82"/>
        <end position="171"/>
    </location>
</feature>
<dbReference type="PANTHER" id="PTHR30408">
    <property type="entry name" value="TYPE-1 RESTRICTION ENZYME ECOKI SPECIFICITY PROTEIN"/>
    <property type="match status" value="1"/>
</dbReference>
<dbReference type="InterPro" id="IPR052021">
    <property type="entry name" value="Type-I_RS_S_subunit"/>
</dbReference>
<comment type="similarity">
    <text evidence="1">Belongs to the type-I restriction system S methylase family.</text>
</comment>
<sequence>MSYRRIGDLIQLVDQRNKDLAITHLVGLTINKKFIPSVANTIGTDMANYKLIRKNQFACSTMQVRRDKKIPIALLKELDIAIISQAYPVFEVIDENLILPDYLMLWFSRSEFDREACFHAVGGVRGSLEWEDFCGMQLPVPSIEEQRQIVAQYQSIANKIKVNEQICEKLEAAAQALYKHWFVDFEFPYSPPSEGGAQDGVAIEKPYKSSGGKMVWNEELGKEIPEGWEVSSLTEITEDTIGGDWGKEVPEGNYTSEVLCIRGTDIPTLNRSDKNGIPQRYILEKNLKSRKLTEGNIVVEISGGSPTQATGRTVLIDKSLTKFINKDLICSNFCRVISVKTSFENVYHLELKRNYNNGLFFTYENSSNGVKNLALNDLLSDLKIAYNNTIVNKFDKHFSILSRQKFIINNQNYYLLQLQSLLLSRLAVGEAVEAS</sequence>